<organism evidence="1 2">
    <name type="scientific">Malus domestica</name>
    <name type="common">Apple</name>
    <name type="synonym">Pyrus malus</name>
    <dbReference type="NCBI Taxonomy" id="3750"/>
    <lineage>
        <taxon>Eukaryota</taxon>
        <taxon>Viridiplantae</taxon>
        <taxon>Streptophyta</taxon>
        <taxon>Embryophyta</taxon>
        <taxon>Tracheophyta</taxon>
        <taxon>Spermatophyta</taxon>
        <taxon>Magnoliopsida</taxon>
        <taxon>eudicotyledons</taxon>
        <taxon>Gunneridae</taxon>
        <taxon>Pentapetalae</taxon>
        <taxon>rosids</taxon>
        <taxon>fabids</taxon>
        <taxon>Rosales</taxon>
        <taxon>Rosaceae</taxon>
        <taxon>Amygdaloideae</taxon>
        <taxon>Maleae</taxon>
        <taxon>Malus</taxon>
    </lineage>
</organism>
<dbReference type="EMBL" id="RDQH01000340">
    <property type="protein sequence ID" value="RXH76897.1"/>
    <property type="molecule type" value="Genomic_DNA"/>
</dbReference>
<proteinExistence type="predicted"/>
<sequence>MGGATKNLLDERPLCGACRLVKTNHIVRIMQANIKTIKDPVHRRATNKVVHNLLAHDKTISNPSL</sequence>
<evidence type="ECO:0000313" key="1">
    <source>
        <dbReference type="EMBL" id="RXH76897.1"/>
    </source>
</evidence>
<accession>A0A498I4N8</accession>
<comment type="caution">
    <text evidence="1">The sequence shown here is derived from an EMBL/GenBank/DDBJ whole genome shotgun (WGS) entry which is preliminary data.</text>
</comment>
<evidence type="ECO:0000313" key="2">
    <source>
        <dbReference type="Proteomes" id="UP000290289"/>
    </source>
</evidence>
<keyword evidence="2" id="KW-1185">Reference proteome</keyword>
<reference evidence="1 2" key="1">
    <citation type="submission" date="2018-10" db="EMBL/GenBank/DDBJ databases">
        <title>A high-quality apple genome assembly.</title>
        <authorList>
            <person name="Hu J."/>
        </authorList>
    </citation>
    <scope>NUCLEOTIDE SEQUENCE [LARGE SCALE GENOMIC DNA]</scope>
    <source>
        <strain evidence="2">cv. HFTH1</strain>
        <tissue evidence="1">Young leaf</tissue>
    </source>
</reference>
<dbReference type="Proteomes" id="UP000290289">
    <property type="component" value="Chromosome 14"/>
</dbReference>
<gene>
    <name evidence="1" type="ORF">DVH24_019785</name>
</gene>
<protein>
    <submittedName>
        <fullName evidence="1">Uncharacterized protein</fullName>
    </submittedName>
</protein>
<dbReference type="AlphaFoldDB" id="A0A498I4N8"/>
<name>A0A498I4N8_MALDO</name>